<dbReference type="AlphaFoldDB" id="A0A430B1I3"/>
<dbReference type="PANTHER" id="PTHR30570:SF4">
    <property type="entry name" value="PHOSPHATE-BINDING PROTEIN PSTS 1"/>
    <property type="match status" value="1"/>
</dbReference>
<keyword evidence="8 12" id="KW-0732">Signal</keyword>
<dbReference type="PROSITE" id="PS51257">
    <property type="entry name" value="PROKAR_LIPOPROTEIN"/>
    <property type="match status" value="1"/>
</dbReference>
<dbReference type="Proteomes" id="UP000288028">
    <property type="component" value="Unassembled WGS sequence"/>
</dbReference>
<feature type="domain" description="PBP" evidence="13">
    <location>
        <begin position="27"/>
        <end position="253"/>
    </location>
</feature>
<dbReference type="RefSeq" id="WP_246433314.1">
    <property type="nucleotide sequence ID" value="NZ_CP060720.1"/>
</dbReference>
<dbReference type="GeneID" id="95580232"/>
<evidence type="ECO:0000256" key="9">
    <source>
        <dbReference type="ARBA" id="ARBA00023136"/>
    </source>
</evidence>
<evidence type="ECO:0000256" key="6">
    <source>
        <dbReference type="ARBA" id="ARBA00022475"/>
    </source>
</evidence>
<keyword evidence="15" id="KW-1185">Reference proteome</keyword>
<keyword evidence="5 12" id="KW-0813">Transport</keyword>
<keyword evidence="9" id="KW-0472">Membrane</keyword>
<evidence type="ECO:0000256" key="5">
    <source>
        <dbReference type="ARBA" id="ARBA00022448"/>
    </source>
</evidence>
<comment type="similarity">
    <text evidence="3 12">Belongs to the PstS family.</text>
</comment>
<keyword evidence="11 12" id="KW-0449">Lipoprotein</keyword>
<name>A0A430B1I3_9ENTE</name>
<evidence type="ECO:0000256" key="11">
    <source>
        <dbReference type="ARBA" id="ARBA00023288"/>
    </source>
</evidence>
<dbReference type="Gene3D" id="3.40.190.10">
    <property type="entry name" value="Periplasmic binding protein-like II"/>
    <property type="match status" value="2"/>
</dbReference>
<comment type="function">
    <text evidence="1">Part of the ABC transporter complex PstSACB involved in phosphate import.</text>
</comment>
<evidence type="ECO:0000256" key="4">
    <source>
        <dbReference type="ARBA" id="ARBA00011529"/>
    </source>
</evidence>
<organism evidence="14 15">
    <name type="scientific">Vagococcus carniphilus</name>
    <dbReference type="NCBI Taxonomy" id="218144"/>
    <lineage>
        <taxon>Bacteria</taxon>
        <taxon>Bacillati</taxon>
        <taxon>Bacillota</taxon>
        <taxon>Bacilli</taxon>
        <taxon>Lactobacillales</taxon>
        <taxon>Enterococcaceae</taxon>
        <taxon>Vagococcus</taxon>
    </lineage>
</organism>
<dbReference type="InterPro" id="IPR011862">
    <property type="entry name" value="Phos-bd"/>
</dbReference>
<keyword evidence="6 12" id="KW-1003">Cell membrane</keyword>
<evidence type="ECO:0000256" key="7">
    <source>
        <dbReference type="ARBA" id="ARBA00022592"/>
    </source>
</evidence>
<evidence type="ECO:0000313" key="14">
    <source>
        <dbReference type="EMBL" id="RSU14184.1"/>
    </source>
</evidence>
<protein>
    <recommendedName>
        <fullName evidence="12">Phosphate-binding protein</fullName>
    </recommendedName>
</protein>
<evidence type="ECO:0000256" key="1">
    <source>
        <dbReference type="ARBA" id="ARBA00002841"/>
    </source>
</evidence>
<dbReference type="GO" id="GO:0005886">
    <property type="term" value="C:plasma membrane"/>
    <property type="evidence" value="ECO:0007669"/>
    <property type="project" value="UniProtKB-SubCell"/>
</dbReference>
<evidence type="ECO:0000256" key="10">
    <source>
        <dbReference type="ARBA" id="ARBA00023139"/>
    </source>
</evidence>
<keyword evidence="7 12" id="KW-0592">Phosphate transport</keyword>
<dbReference type="InterPro" id="IPR050811">
    <property type="entry name" value="Phosphate_ABC_transporter"/>
</dbReference>
<gene>
    <name evidence="14" type="ORF">CBF28_08500</name>
</gene>
<evidence type="ECO:0000256" key="3">
    <source>
        <dbReference type="ARBA" id="ARBA00008725"/>
    </source>
</evidence>
<dbReference type="SUPFAM" id="SSF53850">
    <property type="entry name" value="Periplasmic binding protein-like II"/>
    <property type="match status" value="1"/>
</dbReference>
<evidence type="ECO:0000256" key="8">
    <source>
        <dbReference type="ARBA" id="ARBA00022729"/>
    </source>
</evidence>
<dbReference type="GO" id="GO:0006817">
    <property type="term" value="P:phosphate ion transport"/>
    <property type="evidence" value="ECO:0007669"/>
    <property type="project" value="UniProtKB-UniRule"/>
</dbReference>
<comment type="caution">
    <text evidence="14">The sequence shown here is derived from an EMBL/GenBank/DDBJ whole genome shotgun (WGS) entry which is preliminary data.</text>
</comment>
<evidence type="ECO:0000256" key="2">
    <source>
        <dbReference type="ARBA" id="ARBA00004193"/>
    </source>
</evidence>
<feature type="signal peptide" evidence="12">
    <location>
        <begin position="1"/>
        <end position="18"/>
    </location>
</feature>
<dbReference type="GO" id="GO:0042301">
    <property type="term" value="F:phosphate ion binding"/>
    <property type="evidence" value="ECO:0007669"/>
    <property type="project" value="UniProtKB-UniRule"/>
</dbReference>
<evidence type="ECO:0000313" key="15">
    <source>
        <dbReference type="Proteomes" id="UP000288028"/>
    </source>
</evidence>
<sequence>MRKVYRSACLFALTFVIASCGKVDNGESINAVGSSAMQPLVEAASEQYSSTNLGKFINVQGGGSGTGLSQVQAGAVEIGNSDLFAEEKDGIKSEELVDHQVAVVGLTPIVNKKVGIKDISKEDLKKIFTGKIKNWKEVGGKDQEIVLLNRASGSGSRHTFEQWVLDGEESKNAQEQESTGMVRQIVSTTPGAISYVAFSYVTDEVATLSVDGVKPTEENVMKNDWFIWSYEHMYTKGEPKGLAKEFLDYMVSEDVQKEIVPQLGYIPVSEMTIDRDVKGNVKPK</sequence>
<dbReference type="NCBIfam" id="TIGR02136">
    <property type="entry name" value="ptsS_2"/>
    <property type="match status" value="1"/>
</dbReference>
<feature type="chain" id="PRO_5039741716" description="Phosphate-binding protein" evidence="12">
    <location>
        <begin position="19"/>
        <end position="284"/>
    </location>
</feature>
<dbReference type="CDD" id="cd13653">
    <property type="entry name" value="PBP2_phosphate_like_1"/>
    <property type="match status" value="1"/>
</dbReference>
<evidence type="ECO:0000256" key="12">
    <source>
        <dbReference type="RuleBase" id="RU367119"/>
    </source>
</evidence>
<dbReference type="EMBL" id="NGKB01000007">
    <property type="protein sequence ID" value="RSU14184.1"/>
    <property type="molecule type" value="Genomic_DNA"/>
</dbReference>
<dbReference type="Pfam" id="PF12849">
    <property type="entry name" value="PBP_like_2"/>
    <property type="match status" value="1"/>
</dbReference>
<evidence type="ECO:0000259" key="13">
    <source>
        <dbReference type="Pfam" id="PF12849"/>
    </source>
</evidence>
<dbReference type="PANTHER" id="PTHR30570">
    <property type="entry name" value="PERIPLASMIC PHOSPHATE BINDING COMPONENT OF PHOSPHATE ABC TRANSPORTER"/>
    <property type="match status" value="1"/>
</dbReference>
<keyword evidence="10 12" id="KW-0564">Palmitate</keyword>
<reference evidence="14 15" key="1">
    <citation type="submission" date="2017-05" db="EMBL/GenBank/DDBJ databases">
        <title>Vagococcus spp. assemblies.</title>
        <authorList>
            <person name="Gulvik C.A."/>
        </authorList>
    </citation>
    <scope>NUCLEOTIDE SEQUENCE [LARGE SCALE GENOMIC DNA]</scope>
    <source>
        <strain evidence="14 15">SS1714</strain>
    </source>
</reference>
<comment type="function">
    <text evidence="12">Involved in the system for phosphate transport across the cytoplasmic membrane.</text>
</comment>
<comment type="subcellular location">
    <subcellularLocation>
        <location evidence="2 12">Cell membrane</location>
        <topology evidence="2 12">Lipid-anchor</topology>
    </subcellularLocation>
</comment>
<comment type="subunit">
    <text evidence="4 12">The complex is composed of two ATP-binding proteins (PstB), two transmembrane proteins (PstC and PstA) and a solute-binding protein (PstS).</text>
</comment>
<accession>A0A430B1I3</accession>
<dbReference type="InterPro" id="IPR024370">
    <property type="entry name" value="PBP_domain"/>
</dbReference>
<proteinExistence type="inferred from homology"/>